<evidence type="ECO:0000256" key="2">
    <source>
        <dbReference type="ARBA" id="ARBA00022786"/>
    </source>
</evidence>
<dbReference type="SUPFAM" id="SSF81382">
    <property type="entry name" value="Skp1 dimerisation domain-like"/>
    <property type="match status" value="1"/>
</dbReference>
<dbReference type="GO" id="GO:0016567">
    <property type="term" value="P:protein ubiquitination"/>
    <property type="evidence" value="ECO:0007669"/>
    <property type="project" value="UniProtKB-UniPathway"/>
</dbReference>
<dbReference type="GO" id="GO:0031146">
    <property type="term" value="P:SCF-dependent proteasomal ubiquitin-dependent protein catabolic process"/>
    <property type="evidence" value="ECO:0000318"/>
    <property type="project" value="GO_Central"/>
</dbReference>
<organism evidence="5 6">
    <name type="scientific">Batrachochytrium dendrobatidis (strain JAM81 / FGSC 10211)</name>
    <name type="common">Frog chytrid fungus</name>
    <dbReference type="NCBI Taxonomy" id="684364"/>
    <lineage>
        <taxon>Eukaryota</taxon>
        <taxon>Fungi</taxon>
        <taxon>Fungi incertae sedis</taxon>
        <taxon>Chytridiomycota</taxon>
        <taxon>Chytridiomycota incertae sedis</taxon>
        <taxon>Chytridiomycetes</taxon>
        <taxon>Rhizophydiales</taxon>
        <taxon>Rhizophydiales incertae sedis</taxon>
        <taxon>Batrachochytrium</taxon>
    </lineage>
</organism>
<name>F4NWJ6_BATDJ</name>
<dbReference type="FunFam" id="3.30.710.10:FF:000317">
    <property type="entry name" value="Uncharacterized protein"/>
    <property type="match status" value="1"/>
</dbReference>
<dbReference type="Proteomes" id="UP000007241">
    <property type="component" value="Unassembled WGS sequence"/>
</dbReference>
<dbReference type="EMBL" id="GL882880">
    <property type="protein sequence ID" value="EGF82492.1"/>
    <property type="molecule type" value="Genomic_DNA"/>
</dbReference>
<dbReference type="InParanoid" id="F4NWJ6"/>
<proteinExistence type="inferred from homology"/>
<comment type="function">
    <text evidence="3">Essential component of the SCF (SKP1-CUL1-F-box protein) E3 ubiquitin ligase complexes, which mediate the ubiquitination and subsequent proteasomal degradation of target proteins.</text>
</comment>
<dbReference type="InterPro" id="IPR001232">
    <property type="entry name" value="SKP1-like"/>
</dbReference>
<evidence type="ECO:0000259" key="4">
    <source>
        <dbReference type="Pfam" id="PF03931"/>
    </source>
</evidence>
<dbReference type="GO" id="GO:0005634">
    <property type="term" value="C:nucleus"/>
    <property type="evidence" value="ECO:0000318"/>
    <property type="project" value="GO_Central"/>
</dbReference>
<keyword evidence="6" id="KW-1185">Reference proteome</keyword>
<evidence type="ECO:0000313" key="6">
    <source>
        <dbReference type="Proteomes" id="UP000007241"/>
    </source>
</evidence>
<dbReference type="RefSeq" id="XP_006676943.1">
    <property type="nucleotide sequence ID" value="XM_006676880.1"/>
</dbReference>
<reference evidence="5 6" key="1">
    <citation type="submission" date="2009-12" db="EMBL/GenBank/DDBJ databases">
        <title>The draft genome of Batrachochytrium dendrobatidis.</title>
        <authorList>
            <consortium name="US DOE Joint Genome Institute (JGI-PGF)"/>
            <person name="Kuo A."/>
            <person name="Salamov A."/>
            <person name="Schmutz J."/>
            <person name="Lucas S."/>
            <person name="Pitluck S."/>
            <person name="Rosenblum E."/>
            <person name="Stajich J."/>
            <person name="Eisen M."/>
            <person name="Grigoriev I.V."/>
        </authorList>
    </citation>
    <scope>NUCLEOTIDE SEQUENCE [LARGE SCALE GENOMIC DNA]</scope>
    <source>
        <strain evidence="6">JAM81 / FGSC 10211</strain>
    </source>
</reference>
<dbReference type="InterPro" id="IPR016073">
    <property type="entry name" value="Skp1_comp_POZ"/>
</dbReference>
<dbReference type="AlphaFoldDB" id="F4NWJ6"/>
<comment type="similarity">
    <text evidence="1 3">Belongs to the SKP1 family.</text>
</comment>
<dbReference type="SUPFAM" id="SSF54695">
    <property type="entry name" value="POZ domain"/>
    <property type="match status" value="1"/>
</dbReference>
<dbReference type="PANTHER" id="PTHR11165">
    <property type="entry name" value="SKP1"/>
    <property type="match status" value="1"/>
</dbReference>
<evidence type="ECO:0000256" key="1">
    <source>
        <dbReference type="ARBA" id="ARBA00009993"/>
    </source>
</evidence>
<dbReference type="OrthoDB" id="2342932at2759"/>
<dbReference type="GO" id="GO:0000278">
    <property type="term" value="P:mitotic cell cycle"/>
    <property type="evidence" value="ECO:0000318"/>
    <property type="project" value="GO_Central"/>
</dbReference>
<dbReference type="OMA" id="EWCEIRE"/>
<dbReference type="InterPro" id="IPR016897">
    <property type="entry name" value="SKP1"/>
</dbReference>
<protein>
    <recommendedName>
        <fullName evidence="3">E3 ubiquitin ligase complex SCF subunit</fullName>
    </recommendedName>
</protein>
<dbReference type="GeneID" id="18242533"/>
<dbReference type="InterPro" id="IPR011333">
    <property type="entry name" value="SKP1/BTB/POZ_sf"/>
</dbReference>
<dbReference type="GO" id="GO:0097602">
    <property type="term" value="F:cullin family protein binding"/>
    <property type="evidence" value="ECO:0000318"/>
    <property type="project" value="GO_Central"/>
</dbReference>
<dbReference type="STRING" id="684364.F4NWJ6"/>
<keyword evidence="2 3" id="KW-0833">Ubl conjugation pathway</keyword>
<comment type="pathway">
    <text evidence="3">Protein modification; protein ubiquitination.</text>
</comment>
<dbReference type="SMART" id="SM00512">
    <property type="entry name" value="Skp1"/>
    <property type="match status" value="1"/>
</dbReference>
<dbReference type="Gene3D" id="3.30.710.10">
    <property type="entry name" value="Potassium Channel Kv1.1, Chain A"/>
    <property type="match status" value="1"/>
</dbReference>
<dbReference type="CDD" id="cd18322">
    <property type="entry name" value="BTB_POZ_SKP1"/>
    <property type="match status" value="1"/>
</dbReference>
<dbReference type="InterPro" id="IPR036296">
    <property type="entry name" value="SKP1-like_dim_sf"/>
</dbReference>
<dbReference type="HOGENOM" id="CLU_059252_6_1_1"/>
<feature type="domain" description="SKP1 component POZ" evidence="4">
    <location>
        <begin position="1"/>
        <end position="62"/>
    </location>
</feature>
<evidence type="ECO:0000313" key="5">
    <source>
        <dbReference type="EMBL" id="EGF82492.1"/>
    </source>
</evidence>
<evidence type="ECO:0000256" key="3">
    <source>
        <dbReference type="PIRNR" id="PIRNR028729"/>
    </source>
</evidence>
<dbReference type="Pfam" id="PF03931">
    <property type="entry name" value="Skp1_POZ"/>
    <property type="match status" value="1"/>
</dbReference>
<comment type="subunit">
    <text evidence="3">Component of the SCF (SKP1-CUL1-F-box protein) E3 ubiquitin ligase complexes.</text>
</comment>
<dbReference type="UniPathway" id="UPA00143"/>
<gene>
    <name evidence="5" type="ORF">BATDEDRAFT_86660</name>
</gene>
<dbReference type="PIRSF" id="PIRSF028729">
    <property type="entry name" value="E3_ubiquit_lig_SCF_Skp"/>
    <property type="match status" value="1"/>
</dbReference>
<sequence>MVRLFSSDNQEFSVSKEIACQSILVKNILEDLDNDQNAVIPLPNITGVVLAKVIQYVEHHKDDLFKDEPVKNLSEDKTKPFEKPTIDLDPWDKEFTTVDQSLLFDLIFAANYLNIKSLLNLGFKAVANVVKENTVRDICQAFPISSNEE</sequence>
<accession>F4NWJ6</accession>
<dbReference type="GO" id="GO:0005737">
    <property type="term" value="C:cytoplasm"/>
    <property type="evidence" value="ECO:0000318"/>
    <property type="project" value="GO_Central"/>
</dbReference>